<gene>
    <name evidence="2" type="ORF">GCM10009717_19810</name>
</gene>
<protein>
    <recommendedName>
        <fullName evidence="4">Lactococcin 972 family bacteriocin</fullName>
    </recommendedName>
</protein>
<evidence type="ECO:0008006" key="4">
    <source>
        <dbReference type="Google" id="ProtNLM"/>
    </source>
</evidence>
<keyword evidence="3" id="KW-1185">Reference proteome</keyword>
<proteinExistence type="predicted"/>
<accession>A0ABN2QKZ9</accession>
<evidence type="ECO:0000313" key="2">
    <source>
        <dbReference type="EMBL" id="GAA1953922.1"/>
    </source>
</evidence>
<evidence type="ECO:0000256" key="1">
    <source>
        <dbReference type="SAM" id="SignalP"/>
    </source>
</evidence>
<name>A0ABN2QKZ9_9MICO</name>
<reference evidence="2 3" key="1">
    <citation type="journal article" date="2019" name="Int. J. Syst. Evol. Microbiol.">
        <title>The Global Catalogue of Microorganisms (GCM) 10K type strain sequencing project: providing services to taxonomists for standard genome sequencing and annotation.</title>
        <authorList>
            <consortium name="The Broad Institute Genomics Platform"/>
            <consortium name="The Broad Institute Genome Sequencing Center for Infectious Disease"/>
            <person name="Wu L."/>
            <person name="Ma J."/>
        </authorList>
    </citation>
    <scope>NUCLEOTIDE SEQUENCE [LARGE SCALE GENOMIC DNA]</scope>
    <source>
        <strain evidence="2 3">JCM 13584</strain>
    </source>
</reference>
<sequence length="124" mass="12458">MKSVAIAAMPGKKRTTVAAGVVALALALGMSLAGAGPAEAVCVWTGTKGSTWTGSNPNGCSSSSYGQARVWRYIGTSPSAYDSPIKNNSYAYVSNSNGSDAGHAHRAGTSCGIGGTCMDGWSSF</sequence>
<comment type="caution">
    <text evidence="2">The sequence shown here is derived from an EMBL/GenBank/DDBJ whole genome shotgun (WGS) entry which is preliminary data.</text>
</comment>
<dbReference type="EMBL" id="BAAAMK010000002">
    <property type="protein sequence ID" value="GAA1953922.1"/>
    <property type="molecule type" value="Genomic_DNA"/>
</dbReference>
<evidence type="ECO:0000313" key="3">
    <source>
        <dbReference type="Proteomes" id="UP001499954"/>
    </source>
</evidence>
<organism evidence="2 3">
    <name type="scientific">Agromyces allii</name>
    <dbReference type="NCBI Taxonomy" id="393607"/>
    <lineage>
        <taxon>Bacteria</taxon>
        <taxon>Bacillati</taxon>
        <taxon>Actinomycetota</taxon>
        <taxon>Actinomycetes</taxon>
        <taxon>Micrococcales</taxon>
        <taxon>Microbacteriaceae</taxon>
        <taxon>Agromyces</taxon>
    </lineage>
</organism>
<feature type="signal peptide" evidence="1">
    <location>
        <begin position="1"/>
        <end position="35"/>
    </location>
</feature>
<dbReference type="Proteomes" id="UP001499954">
    <property type="component" value="Unassembled WGS sequence"/>
</dbReference>
<feature type="chain" id="PRO_5045901148" description="Lactococcin 972 family bacteriocin" evidence="1">
    <location>
        <begin position="36"/>
        <end position="124"/>
    </location>
</feature>
<keyword evidence="1" id="KW-0732">Signal</keyword>